<dbReference type="AlphaFoldDB" id="A0A6V7NMF7"/>
<protein>
    <submittedName>
        <fullName evidence="1">Uncharacterized protein</fullName>
    </submittedName>
</protein>
<name>A0A6V7NMF7_ANACO</name>
<dbReference type="EMBL" id="LR862139">
    <property type="protein sequence ID" value="CAD1819745.1"/>
    <property type="molecule type" value="Genomic_DNA"/>
</dbReference>
<reference evidence="1" key="1">
    <citation type="submission" date="2020-07" db="EMBL/GenBank/DDBJ databases">
        <authorList>
            <person name="Lin J."/>
        </authorList>
    </citation>
    <scope>NUCLEOTIDE SEQUENCE</scope>
</reference>
<organism evidence="1">
    <name type="scientific">Ananas comosus var. bracteatus</name>
    <name type="common">red pineapple</name>
    <dbReference type="NCBI Taxonomy" id="296719"/>
    <lineage>
        <taxon>Eukaryota</taxon>
        <taxon>Viridiplantae</taxon>
        <taxon>Streptophyta</taxon>
        <taxon>Embryophyta</taxon>
        <taxon>Tracheophyta</taxon>
        <taxon>Spermatophyta</taxon>
        <taxon>Magnoliopsida</taxon>
        <taxon>Liliopsida</taxon>
        <taxon>Poales</taxon>
        <taxon>Bromeliaceae</taxon>
        <taxon>Bromelioideae</taxon>
        <taxon>Ananas</taxon>
    </lineage>
</organism>
<sequence length="106" mass="11623">MWLFWRTLCLKIRSEAGDCREALCLILAHEAEEIFYLIKSLGQSTIDIKAICVADKDLASQVANCLVLSADPEAAFLGRGHKQKHTYLSKQGNLTGLLESSTGNGI</sequence>
<evidence type="ECO:0000313" key="1">
    <source>
        <dbReference type="EMBL" id="CAD1819745.1"/>
    </source>
</evidence>
<gene>
    <name evidence="1" type="ORF">CB5_LOCUS2956</name>
</gene>
<accession>A0A6V7NMF7</accession>
<proteinExistence type="predicted"/>